<evidence type="ECO:0000256" key="4">
    <source>
        <dbReference type="ARBA" id="ARBA00023157"/>
    </source>
</evidence>
<dbReference type="PROSITE" id="PS50026">
    <property type="entry name" value="EGF_3"/>
    <property type="match status" value="2"/>
</dbReference>
<evidence type="ECO:0000256" key="6">
    <source>
        <dbReference type="SAM" id="SignalP"/>
    </source>
</evidence>
<feature type="domain" description="EGF-like" evidence="7">
    <location>
        <begin position="78"/>
        <end position="114"/>
    </location>
</feature>
<evidence type="ECO:0000256" key="5">
    <source>
        <dbReference type="PROSITE-ProRule" id="PRU00076"/>
    </source>
</evidence>
<feature type="domain" description="EGF-like" evidence="7">
    <location>
        <begin position="115"/>
        <end position="151"/>
    </location>
</feature>
<proteinExistence type="predicted"/>
<dbReference type="CDD" id="cd00054">
    <property type="entry name" value="EGF_CA"/>
    <property type="match status" value="1"/>
</dbReference>
<dbReference type="AlphaFoldDB" id="A0AAF3FLC6"/>
<name>A0AAF3FLC6_9BILA</name>
<dbReference type="GO" id="GO:0032991">
    <property type="term" value="C:protein-containing complex"/>
    <property type="evidence" value="ECO:0007669"/>
    <property type="project" value="TreeGrafter"/>
</dbReference>
<dbReference type="PROSITE" id="PS00022">
    <property type="entry name" value="EGF_1"/>
    <property type="match status" value="2"/>
</dbReference>
<evidence type="ECO:0000313" key="9">
    <source>
        <dbReference type="WBParaSite" id="MBELARI_LOCUS6547"/>
    </source>
</evidence>
<keyword evidence="3" id="KW-0677">Repeat</keyword>
<organism evidence="8 9">
    <name type="scientific">Mesorhabditis belari</name>
    <dbReference type="NCBI Taxonomy" id="2138241"/>
    <lineage>
        <taxon>Eukaryota</taxon>
        <taxon>Metazoa</taxon>
        <taxon>Ecdysozoa</taxon>
        <taxon>Nematoda</taxon>
        <taxon>Chromadorea</taxon>
        <taxon>Rhabditida</taxon>
        <taxon>Rhabditina</taxon>
        <taxon>Rhabditomorpha</taxon>
        <taxon>Rhabditoidea</taxon>
        <taxon>Rhabditidae</taxon>
        <taxon>Mesorhabditinae</taxon>
        <taxon>Mesorhabditis</taxon>
    </lineage>
</organism>
<dbReference type="GO" id="GO:0007157">
    <property type="term" value="P:heterophilic cell-cell adhesion via plasma membrane cell adhesion molecules"/>
    <property type="evidence" value="ECO:0007669"/>
    <property type="project" value="TreeGrafter"/>
</dbReference>
<dbReference type="PROSITE" id="PS01186">
    <property type="entry name" value="EGF_2"/>
    <property type="match status" value="2"/>
</dbReference>
<dbReference type="Pfam" id="PF00008">
    <property type="entry name" value="EGF"/>
    <property type="match status" value="1"/>
</dbReference>
<feature type="signal peptide" evidence="6">
    <location>
        <begin position="1"/>
        <end position="19"/>
    </location>
</feature>
<comment type="caution">
    <text evidence="5">Lacks conserved residue(s) required for the propagation of feature annotation.</text>
</comment>
<dbReference type="WBParaSite" id="MBELARI_LOCUS6547">
    <property type="protein sequence ID" value="MBELARI_LOCUS6547"/>
    <property type="gene ID" value="MBELARI_LOCUS6547"/>
</dbReference>
<dbReference type="SUPFAM" id="SSF57196">
    <property type="entry name" value="EGF/Laminin"/>
    <property type="match status" value="2"/>
</dbReference>
<feature type="chain" id="PRO_5042059135" evidence="6">
    <location>
        <begin position="20"/>
        <end position="158"/>
    </location>
</feature>
<keyword evidence="8" id="KW-1185">Reference proteome</keyword>
<keyword evidence="2 6" id="KW-0732">Signal</keyword>
<reference evidence="9" key="1">
    <citation type="submission" date="2024-02" db="UniProtKB">
        <authorList>
            <consortium name="WormBaseParasite"/>
        </authorList>
    </citation>
    <scope>IDENTIFICATION</scope>
</reference>
<sequence length="158" mass="17172">MKSYLFLSLILLLMNEVESAPEKIVKRDEETNEIDALIGEVEAAASTVSSMSNQVKERLNQLKAEALREANHTANSIVSRSCTAADCNERGSCLGTLENYVCFCQIGYSGKFCEDAVCDSNRDCNGRGLCLGTVNHLTCLCNLGFTGSRCETLIAKIS</sequence>
<dbReference type="InterPro" id="IPR051022">
    <property type="entry name" value="Notch_Cell-Fate_Det"/>
</dbReference>
<evidence type="ECO:0000259" key="7">
    <source>
        <dbReference type="PROSITE" id="PS50026"/>
    </source>
</evidence>
<feature type="disulfide bond" evidence="5">
    <location>
        <begin position="104"/>
        <end position="113"/>
    </location>
</feature>
<dbReference type="GO" id="GO:0045197">
    <property type="term" value="P:establishment or maintenance of epithelial cell apical/basal polarity"/>
    <property type="evidence" value="ECO:0007669"/>
    <property type="project" value="TreeGrafter"/>
</dbReference>
<evidence type="ECO:0000256" key="2">
    <source>
        <dbReference type="ARBA" id="ARBA00022729"/>
    </source>
</evidence>
<dbReference type="Proteomes" id="UP000887575">
    <property type="component" value="Unassembled WGS sequence"/>
</dbReference>
<keyword evidence="4 5" id="KW-1015">Disulfide bond</keyword>
<evidence type="ECO:0000256" key="3">
    <source>
        <dbReference type="ARBA" id="ARBA00022737"/>
    </source>
</evidence>
<evidence type="ECO:0000313" key="8">
    <source>
        <dbReference type="Proteomes" id="UP000887575"/>
    </source>
</evidence>
<accession>A0AAF3FLC6</accession>
<evidence type="ECO:0000256" key="1">
    <source>
        <dbReference type="ARBA" id="ARBA00022536"/>
    </source>
</evidence>
<dbReference type="PANTHER" id="PTHR24049:SF22">
    <property type="entry name" value="DROSOPHILA CRUMBS HOMOLOG"/>
    <property type="match status" value="1"/>
</dbReference>
<keyword evidence="1 5" id="KW-0245">EGF-like domain</keyword>
<dbReference type="SMART" id="SM00181">
    <property type="entry name" value="EGF"/>
    <property type="match status" value="2"/>
</dbReference>
<dbReference type="InterPro" id="IPR000742">
    <property type="entry name" value="EGF"/>
</dbReference>
<dbReference type="Gene3D" id="2.10.25.10">
    <property type="entry name" value="Laminin"/>
    <property type="match status" value="2"/>
</dbReference>
<dbReference type="GO" id="GO:0005886">
    <property type="term" value="C:plasma membrane"/>
    <property type="evidence" value="ECO:0007669"/>
    <property type="project" value="TreeGrafter"/>
</dbReference>
<protein>
    <submittedName>
        <fullName evidence="9">EGF-like domain-containing protein</fullName>
    </submittedName>
</protein>
<feature type="disulfide bond" evidence="5">
    <location>
        <begin position="141"/>
        <end position="150"/>
    </location>
</feature>
<dbReference type="PANTHER" id="PTHR24049">
    <property type="entry name" value="CRUMBS FAMILY MEMBER"/>
    <property type="match status" value="1"/>
</dbReference>